<name>A0A3I8HDS2_SALER</name>
<proteinExistence type="predicted"/>
<dbReference type="EMBL" id="RMEA01000076">
    <property type="protein sequence ID" value="MER44499.1"/>
    <property type="molecule type" value="Genomic_DNA"/>
</dbReference>
<accession>A0A3I8HDS2</accession>
<gene>
    <name evidence="1" type="ORF">CG587_15640</name>
    <name evidence="2" type="ORF">ED033_19650</name>
</gene>
<sequence>MNSTNQDVMPAVTGKHFKSAAFSLSVSYHYLVEQYPSIQRFSEGAGILITDILHCAFGNQ</sequence>
<protein>
    <submittedName>
        <fullName evidence="2">Uncharacterized protein</fullName>
    </submittedName>
</protein>
<reference evidence="2" key="1">
    <citation type="submission" date="2018-10" db="EMBL/GenBank/DDBJ databases">
        <authorList>
            <consortium name="PulseNet: The National Subtyping Network for Foodborne Disease Surveillance"/>
            <person name="Tarr C.L."/>
            <person name="Trees E."/>
            <person name="Katz L.S."/>
            <person name="Carleton-Romer H.A."/>
            <person name="Stroika S."/>
            <person name="Kucerova Z."/>
            <person name="Roache K.F."/>
            <person name="Sabol A.L."/>
            <person name="Besser J."/>
            <person name="Gerner-Smidt P."/>
        </authorList>
    </citation>
    <scope>NUCLEOTIDE SEQUENCE [LARGE SCALE GENOMIC DNA]</scope>
    <source>
        <strain evidence="1">PNUSAS018503</strain>
        <strain evidence="2">PNUSAS057480</strain>
    </source>
</reference>
<evidence type="ECO:0000313" key="1">
    <source>
        <dbReference type="EMBL" id="ECT9425940.1"/>
    </source>
</evidence>
<organism evidence="2">
    <name type="scientific">Salmonella enterica</name>
    <name type="common">Salmonella choleraesuis</name>
    <dbReference type="NCBI Taxonomy" id="28901"/>
    <lineage>
        <taxon>Bacteria</taxon>
        <taxon>Pseudomonadati</taxon>
        <taxon>Pseudomonadota</taxon>
        <taxon>Gammaproteobacteria</taxon>
        <taxon>Enterobacterales</taxon>
        <taxon>Enterobacteriaceae</taxon>
        <taxon>Salmonella</taxon>
    </lineage>
</organism>
<evidence type="ECO:0000313" key="2">
    <source>
        <dbReference type="EMBL" id="MER44499.1"/>
    </source>
</evidence>
<dbReference type="Proteomes" id="UP000885379">
    <property type="component" value="Unassembled WGS sequence"/>
</dbReference>
<dbReference type="Proteomes" id="UP000839904">
    <property type="component" value="Unassembled WGS sequence"/>
</dbReference>
<dbReference type="AlphaFoldDB" id="A0A3I8HDS2"/>
<comment type="caution">
    <text evidence="2">The sequence shown here is derived from an EMBL/GenBank/DDBJ whole genome shotgun (WGS) entry which is preliminary data.</text>
</comment>
<dbReference type="EMBL" id="AAKOJA010000006">
    <property type="protein sequence ID" value="ECT9425940.1"/>
    <property type="molecule type" value="Genomic_DNA"/>
</dbReference>